<protein>
    <recommendedName>
        <fullName evidence="2">Cellobiose phosphorylase</fullName>
    </recommendedName>
</protein>
<evidence type="ECO:0008006" key="2">
    <source>
        <dbReference type="Google" id="ProtNLM"/>
    </source>
</evidence>
<reference evidence="1" key="1">
    <citation type="journal article" date="2020" name="mSystems">
        <title>Genome- and Community-Level Interaction Insights into Carbon Utilization and Element Cycling Functions of Hydrothermarchaeota in Hydrothermal Sediment.</title>
        <authorList>
            <person name="Zhou Z."/>
            <person name="Liu Y."/>
            <person name="Xu W."/>
            <person name="Pan J."/>
            <person name="Luo Z.H."/>
            <person name="Li M."/>
        </authorList>
    </citation>
    <scope>NUCLEOTIDE SEQUENCE [LARGE SCALE GENOMIC DNA]</scope>
    <source>
        <strain evidence="1">SpSt-609</strain>
    </source>
</reference>
<organism evidence="1">
    <name type="scientific">Fervidobacterium thailandense</name>
    <dbReference type="NCBI Taxonomy" id="1008305"/>
    <lineage>
        <taxon>Bacteria</taxon>
        <taxon>Thermotogati</taxon>
        <taxon>Thermotogota</taxon>
        <taxon>Thermotogae</taxon>
        <taxon>Thermotogales</taxon>
        <taxon>Fervidobacteriaceae</taxon>
        <taxon>Fervidobacterium</taxon>
    </lineage>
</organism>
<sequence length="358" mass="41653">MWYEEISGTIESKDFVLWIVISEIKEEFRERTELGFDGAEVQVICTELIESFERFRRKLSEKLEMVIKENGSIPPTYFYYAPVDYEIIGDAPNFGEKYANVKEFQRKELPPFLDVIVKVFKVYEDCEFLRDLYAKVRNSQLYDKKLKMYKVNAPLENASIEIGRAKAFTPGWLENESIRLHMEYEYMLELIKSGLYEEFFSDFKNVFIPFLNPYVYGRSVLENCSFIVSSANPDETLHGNGFVACLTGDTAEFLSIWRIMFVGRQPFKVNDGQIILEFEPILPGWSFDEKGTISFKFLGSYNVVYHNPQKIDTYKTEDSKRVVLHVEGHDVTLEGGVVPEPYSKTVRSGQISMLEIFF</sequence>
<gene>
    <name evidence="1" type="ORF">ENT77_02515</name>
</gene>
<dbReference type="InterPro" id="IPR008928">
    <property type="entry name" value="6-hairpin_glycosidase_sf"/>
</dbReference>
<comment type="caution">
    <text evidence="1">The sequence shown here is derived from an EMBL/GenBank/DDBJ whole genome shotgun (WGS) entry which is preliminary data.</text>
</comment>
<dbReference type="GO" id="GO:0005975">
    <property type="term" value="P:carbohydrate metabolic process"/>
    <property type="evidence" value="ECO:0007669"/>
    <property type="project" value="InterPro"/>
</dbReference>
<evidence type="ECO:0000313" key="1">
    <source>
        <dbReference type="EMBL" id="HGU40054.1"/>
    </source>
</evidence>
<name>A0A7C4RVN2_9BACT</name>
<proteinExistence type="predicted"/>
<dbReference type="EMBL" id="DSZY01000012">
    <property type="protein sequence ID" value="HGU40054.1"/>
    <property type="molecule type" value="Genomic_DNA"/>
</dbReference>
<dbReference type="AlphaFoldDB" id="A0A7C4RVN2"/>
<dbReference type="SUPFAM" id="SSF48208">
    <property type="entry name" value="Six-hairpin glycosidases"/>
    <property type="match status" value="1"/>
</dbReference>
<accession>A0A7C4RVN2</accession>